<feature type="binding site" evidence="5">
    <location>
        <position position="197"/>
    </location>
    <ligand>
        <name>Zn(2+)</name>
        <dbReference type="ChEBI" id="CHEBI:29105"/>
    </ligand>
</feature>
<feature type="binding site" evidence="5">
    <location>
        <position position="193"/>
    </location>
    <ligand>
        <name>Zn(2+)</name>
        <dbReference type="ChEBI" id="CHEBI:29105"/>
    </ligand>
</feature>
<proteinExistence type="predicted"/>
<keyword evidence="4 6" id="KW-0472">Membrane</keyword>
<evidence type="ECO:0000256" key="5">
    <source>
        <dbReference type="PIRSR" id="PIRSR604254-1"/>
    </source>
</evidence>
<reference evidence="7 8" key="1">
    <citation type="journal article" date="2015" name="Genome Announc.">
        <title>Expanding the biotechnology potential of lactobacilli through comparative genomics of 213 strains and associated genera.</title>
        <authorList>
            <person name="Sun Z."/>
            <person name="Harris H.M."/>
            <person name="McCann A."/>
            <person name="Guo C."/>
            <person name="Argimon S."/>
            <person name="Zhang W."/>
            <person name="Yang X."/>
            <person name="Jeffery I.B."/>
            <person name="Cooney J.C."/>
            <person name="Kagawa T.F."/>
            <person name="Liu W."/>
            <person name="Song Y."/>
            <person name="Salvetti E."/>
            <person name="Wrobel A."/>
            <person name="Rasinkangas P."/>
            <person name="Parkhill J."/>
            <person name="Rea M.C."/>
            <person name="O'Sullivan O."/>
            <person name="Ritari J."/>
            <person name="Douillard F.P."/>
            <person name="Paul Ross R."/>
            <person name="Yang R."/>
            <person name="Briner A.E."/>
            <person name="Felis G.E."/>
            <person name="de Vos W.M."/>
            <person name="Barrangou R."/>
            <person name="Klaenhammer T.R."/>
            <person name="Caufield P.W."/>
            <person name="Cui Y."/>
            <person name="Zhang H."/>
            <person name="O'Toole P.W."/>
        </authorList>
    </citation>
    <scope>NUCLEOTIDE SEQUENCE [LARGE SCALE GENOMIC DNA]</scope>
    <source>
        <strain evidence="7 8">DSM 14340</strain>
    </source>
</reference>
<dbReference type="RefSeq" id="WP_035438819.1">
    <property type="nucleotide sequence ID" value="NZ_AZEX01000001.1"/>
</dbReference>
<dbReference type="STRING" id="1423747.FC69_GL000927"/>
<accession>A0A0R1RYN8</accession>
<dbReference type="PATRIC" id="fig|1423747.3.peg.947"/>
<keyword evidence="2 6" id="KW-0812">Transmembrane</keyword>
<evidence type="ECO:0000256" key="4">
    <source>
        <dbReference type="ARBA" id="ARBA00023136"/>
    </source>
</evidence>
<dbReference type="Proteomes" id="UP000051264">
    <property type="component" value="Unassembled WGS sequence"/>
</dbReference>
<dbReference type="AlphaFoldDB" id="A0A0R1RYN8"/>
<dbReference type="EMBL" id="AZEX01000001">
    <property type="protein sequence ID" value="KRL62055.1"/>
    <property type="molecule type" value="Genomic_DNA"/>
</dbReference>
<gene>
    <name evidence="7" type="ORF">FC69_GL000927</name>
</gene>
<feature type="transmembrane region" description="Helical" evidence="6">
    <location>
        <begin position="194"/>
        <end position="213"/>
    </location>
</feature>
<dbReference type="InterPro" id="IPR004254">
    <property type="entry name" value="AdipoR/HlyIII-related"/>
</dbReference>
<comment type="subcellular location">
    <subcellularLocation>
        <location evidence="1">Membrane</location>
        <topology evidence="1">Multi-pass membrane protein</topology>
    </subcellularLocation>
</comment>
<evidence type="ECO:0000256" key="3">
    <source>
        <dbReference type="ARBA" id="ARBA00022989"/>
    </source>
</evidence>
<dbReference type="GO" id="GO:0016020">
    <property type="term" value="C:membrane"/>
    <property type="evidence" value="ECO:0007669"/>
    <property type="project" value="UniProtKB-SubCell"/>
</dbReference>
<feature type="transmembrane region" description="Helical" evidence="6">
    <location>
        <begin position="112"/>
        <end position="131"/>
    </location>
</feature>
<name>A0A0R1RYN8_9LACO</name>
<organism evidence="7 8">
    <name type="scientific">Latilactobacillus fuchuensis DSM 14340 = JCM 11249</name>
    <dbReference type="NCBI Taxonomy" id="1423747"/>
    <lineage>
        <taxon>Bacteria</taxon>
        <taxon>Bacillati</taxon>
        <taxon>Bacillota</taxon>
        <taxon>Bacilli</taxon>
        <taxon>Lactobacillales</taxon>
        <taxon>Lactobacillaceae</taxon>
        <taxon>Latilactobacillus</taxon>
    </lineage>
</organism>
<dbReference type="OrthoDB" id="9813689at2"/>
<keyword evidence="5" id="KW-0479">Metal-binding</keyword>
<feature type="transmembrane region" description="Helical" evidence="6">
    <location>
        <begin position="88"/>
        <end position="106"/>
    </location>
</feature>
<evidence type="ECO:0000256" key="1">
    <source>
        <dbReference type="ARBA" id="ARBA00004141"/>
    </source>
</evidence>
<dbReference type="GO" id="GO:0046872">
    <property type="term" value="F:metal ion binding"/>
    <property type="evidence" value="ECO:0007669"/>
    <property type="project" value="UniProtKB-KW"/>
</dbReference>
<sequence length="215" mass="24174">MQIAAPNRHQKIVYEIWNAITHGIGFFGSLTLVILLLIKGVQRDLTPVALVSLIIYSATLLLLYLASTLFHCLAFTRAKRVFQIFDHSNIFLLIAGTYTPYCLIFVGHTMGLSLLIAIWLLAIGGILTHIFSHGRHQRIETTIYVIMGWLCMLASKALYINLSPTGFWLLVSGGVVFTLGAVIYSFPRIPGLHLIWHFFVMLGTTLMFFSIYLNI</sequence>
<feature type="binding site" evidence="5">
    <location>
        <position position="71"/>
    </location>
    <ligand>
        <name>Zn(2+)</name>
        <dbReference type="ChEBI" id="CHEBI:29105"/>
    </ligand>
</feature>
<dbReference type="eggNOG" id="COG1272">
    <property type="taxonomic scope" value="Bacteria"/>
</dbReference>
<dbReference type="Pfam" id="PF03006">
    <property type="entry name" value="HlyIII"/>
    <property type="match status" value="1"/>
</dbReference>
<feature type="transmembrane region" description="Helical" evidence="6">
    <location>
        <begin position="12"/>
        <end position="38"/>
    </location>
</feature>
<evidence type="ECO:0000313" key="8">
    <source>
        <dbReference type="Proteomes" id="UP000051264"/>
    </source>
</evidence>
<keyword evidence="3 6" id="KW-1133">Transmembrane helix</keyword>
<protein>
    <recommendedName>
        <fullName evidence="9">Hemolysin III</fullName>
    </recommendedName>
</protein>
<dbReference type="PANTHER" id="PTHR20855">
    <property type="entry name" value="ADIPOR/PROGESTIN RECEPTOR-RELATED"/>
    <property type="match status" value="1"/>
</dbReference>
<evidence type="ECO:0000256" key="6">
    <source>
        <dbReference type="SAM" id="Phobius"/>
    </source>
</evidence>
<evidence type="ECO:0000256" key="2">
    <source>
        <dbReference type="ARBA" id="ARBA00022692"/>
    </source>
</evidence>
<feature type="transmembrane region" description="Helical" evidence="6">
    <location>
        <begin position="166"/>
        <end position="187"/>
    </location>
</feature>
<evidence type="ECO:0008006" key="9">
    <source>
        <dbReference type="Google" id="ProtNLM"/>
    </source>
</evidence>
<comment type="caution">
    <text evidence="7">The sequence shown here is derived from an EMBL/GenBank/DDBJ whole genome shotgun (WGS) entry which is preliminary data.</text>
</comment>
<dbReference type="PANTHER" id="PTHR20855:SF129">
    <property type="entry name" value="HEMOLYSIN-3 HOMOLOG"/>
    <property type="match status" value="1"/>
</dbReference>
<feature type="transmembrane region" description="Helical" evidence="6">
    <location>
        <begin position="143"/>
        <end position="160"/>
    </location>
</feature>
<evidence type="ECO:0000313" key="7">
    <source>
        <dbReference type="EMBL" id="KRL62055.1"/>
    </source>
</evidence>
<feature type="transmembrane region" description="Helical" evidence="6">
    <location>
        <begin position="50"/>
        <end position="76"/>
    </location>
</feature>
<keyword evidence="5" id="KW-0862">Zinc</keyword>